<dbReference type="EMBL" id="JALJOQ010000176">
    <property type="protein sequence ID" value="KAK9791569.1"/>
    <property type="molecule type" value="Genomic_DNA"/>
</dbReference>
<dbReference type="Proteomes" id="UP001465755">
    <property type="component" value="Unassembled WGS sequence"/>
</dbReference>
<organism evidence="4 5">
    <name type="scientific">Symbiochloris irregularis</name>
    <dbReference type="NCBI Taxonomy" id="706552"/>
    <lineage>
        <taxon>Eukaryota</taxon>
        <taxon>Viridiplantae</taxon>
        <taxon>Chlorophyta</taxon>
        <taxon>core chlorophytes</taxon>
        <taxon>Trebouxiophyceae</taxon>
        <taxon>Trebouxiales</taxon>
        <taxon>Trebouxiaceae</taxon>
        <taxon>Symbiochloris</taxon>
    </lineage>
</organism>
<feature type="coiled-coil region" evidence="1">
    <location>
        <begin position="80"/>
        <end position="107"/>
    </location>
</feature>
<feature type="region of interest" description="Disordered" evidence="2">
    <location>
        <begin position="1"/>
        <end position="20"/>
    </location>
</feature>
<evidence type="ECO:0000256" key="2">
    <source>
        <dbReference type="SAM" id="MobiDB-lite"/>
    </source>
</evidence>
<feature type="transmembrane region" description="Helical" evidence="3">
    <location>
        <begin position="21"/>
        <end position="41"/>
    </location>
</feature>
<evidence type="ECO:0000256" key="3">
    <source>
        <dbReference type="SAM" id="Phobius"/>
    </source>
</evidence>
<keyword evidence="1" id="KW-0175">Coiled coil</keyword>
<comment type="caution">
    <text evidence="4">The sequence shown here is derived from an EMBL/GenBank/DDBJ whole genome shotgun (WGS) entry which is preliminary data.</text>
</comment>
<gene>
    <name evidence="4" type="ORF">WJX73_005796</name>
</gene>
<feature type="coiled-coil region" evidence="1">
    <location>
        <begin position="143"/>
        <end position="311"/>
    </location>
</feature>
<dbReference type="AlphaFoldDB" id="A0AAW1NRG5"/>
<evidence type="ECO:0000313" key="5">
    <source>
        <dbReference type="Proteomes" id="UP001465755"/>
    </source>
</evidence>
<name>A0AAW1NRG5_9CHLO</name>
<keyword evidence="3" id="KW-1133">Transmembrane helix</keyword>
<sequence length="314" mass="35902">MSDLILQRQRGQPQKARPQDLGMCAASAVVSGLATAGVFFWRQRGSKQAPKFQTEPAEPVEDYVQGIPLDREDRGRDQELEQLVLHLHQLETEKVKSEAKIDQLELLQEQMALREKDLQHKVEVAMADSAKHLGQHTSLVTERDNAVSEKQKAIADAKSTEEELKLAQKALADAQRKLKGAMGAAKDKEARCTQALKAESEAKRIHIKLNDTLREMTKQKASAEFRLKRTTEDLEQKVQTLAHMDKENQIAVRRHKETQSDAIRGLQDQLHYCKNERNEAQESLSRLKLRYEQLRDERQNLQELLNTRQLSDSE</sequence>
<evidence type="ECO:0000313" key="4">
    <source>
        <dbReference type="EMBL" id="KAK9791569.1"/>
    </source>
</evidence>
<accession>A0AAW1NRG5</accession>
<keyword evidence="5" id="KW-1185">Reference proteome</keyword>
<keyword evidence="3" id="KW-0812">Transmembrane</keyword>
<reference evidence="4 5" key="1">
    <citation type="journal article" date="2024" name="Nat. Commun.">
        <title>Phylogenomics reveals the evolutionary origins of lichenization in chlorophyte algae.</title>
        <authorList>
            <person name="Puginier C."/>
            <person name="Libourel C."/>
            <person name="Otte J."/>
            <person name="Skaloud P."/>
            <person name="Haon M."/>
            <person name="Grisel S."/>
            <person name="Petersen M."/>
            <person name="Berrin J.G."/>
            <person name="Delaux P.M."/>
            <person name="Dal Grande F."/>
            <person name="Keller J."/>
        </authorList>
    </citation>
    <scope>NUCLEOTIDE SEQUENCE [LARGE SCALE GENOMIC DNA]</scope>
    <source>
        <strain evidence="4 5">SAG 2036</strain>
    </source>
</reference>
<protein>
    <submittedName>
        <fullName evidence="4">Uncharacterized protein</fullName>
    </submittedName>
</protein>
<evidence type="ECO:0000256" key="1">
    <source>
        <dbReference type="SAM" id="Coils"/>
    </source>
</evidence>
<proteinExistence type="predicted"/>
<keyword evidence="3" id="KW-0472">Membrane</keyword>